<comment type="function">
    <text evidence="5">Modulates RecA activity.</text>
</comment>
<dbReference type="GO" id="GO:0005737">
    <property type="term" value="C:cytoplasm"/>
    <property type="evidence" value="ECO:0007669"/>
    <property type="project" value="UniProtKB-SubCell"/>
</dbReference>
<dbReference type="PANTHER" id="PTHR33602:SF1">
    <property type="entry name" value="REGULATORY PROTEIN RECX FAMILY PROTEIN"/>
    <property type="match status" value="1"/>
</dbReference>
<protein>
    <recommendedName>
        <fullName evidence="3 5">Regulatory protein RecX</fullName>
    </recommendedName>
</protein>
<accession>A0A9D1UZS9</accession>
<gene>
    <name evidence="5" type="primary">recX</name>
    <name evidence="8" type="ORF">H9863_04830</name>
</gene>
<dbReference type="Pfam" id="PF21981">
    <property type="entry name" value="RecX_HTH3"/>
    <property type="match status" value="1"/>
</dbReference>
<evidence type="ECO:0000259" key="6">
    <source>
        <dbReference type="Pfam" id="PF02631"/>
    </source>
</evidence>
<evidence type="ECO:0000259" key="7">
    <source>
        <dbReference type="Pfam" id="PF21981"/>
    </source>
</evidence>
<evidence type="ECO:0000256" key="2">
    <source>
        <dbReference type="ARBA" id="ARBA00009695"/>
    </source>
</evidence>
<comment type="caution">
    <text evidence="8">The sequence shown here is derived from an EMBL/GenBank/DDBJ whole genome shotgun (WGS) entry which is preliminary data.</text>
</comment>
<evidence type="ECO:0000256" key="5">
    <source>
        <dbReference type="HAMAP-Rule" id="MF_01114"/>
    </source>
</evidence>
<dbReference type="GO" id="GO:0006282">
    <property type="term" value="P:regulation of DNA repair"/>
    <property type="evidence" value="ECO:0007669"/>
    <property type="project" value="UniProtKB-UniRule"/>
</dbReference>
<reference evidence="8" key="1">
    <citation type="journal article" date="2021" name="PeerJ">
        <title>Extensive microbial diversity within the chicken gut microbiome revealed by metagenomics and culture.</title>
        <authorList>
            <person name="Gilroy R."/>
            <person name="Ravi A."/>
            <person name="Getino M."/>
            <person name="Pursley I."/>
            <person name="Horton D.L."/>
            <person name="Alikhan N.F."/>
            <person name="Baker D."/>
            <person name="Gharbi K."/>
            <person name="Hall N."/>
            <person name="Watson M."/>
            <person name="Adriaenssens E.M."/>
            <person name="Foster-Nyarko E."/>
            <person name="Jarju S."/>
            <person name="Secka A."/>
            <person name="Antonio M."/>
            <person name="Oren A."/>
            <person name="Chaudhuri R.R."/>
            <person name="La Ragione R."/>
            <person name="Hildebrand F."/>
            <person name="Pallen M.J."/>
        </authorList>
    </citation>
    <scope>NUCLEOTIDE SEQUENCE</scope>
    <source>
        <strain evidence="8">23274</strain>
    </source>
</reference>
<reference evidence="8" key="2">
    <citation type="submission" date="2021-04" db="EMBL/GenBank/DDBJ databases">
        <authorList>
            <person name="Gilroy R."/>
        </authorList>
    </citation>
    <scope>NUCLEOTIDE SEQUENCE</scope>
    <source>
        <strain evidence="8">23274</strain>
    </source>
</reference>
<dbReference type="Proteomes" id="UP000824202">
    <property type="component" value="Unassembled WGS sequence"/>
</dbReference>
<dbReference type="Gene3D" id="1.10.10.10">
    <property type="entry name" value="Winged helix-like DNA-binding domain superfamily/Winged helix DNA-binding domain"/>
    <property type="match status" value="2"/>
</dbReference>
<comment type="similarity">
    <text evidence="2 5">Belongs to the RecX family.</text>
</comment>
<organism evidence="8 9">
    <name type="scientific">Candidatus Odoribacter faecigallinarum</name>
    <dbReference type="NCBI Taxonomy" id="2838706"/>
    <lineage>
        <taxon>Bacteria</taxon>
        <taxon>Pseudomonadati</taxon>
        <taxon>Bacteroidota</taxon>
        <taxon>Bacteroidia</taxon>
        <taxon>Bacteroidales</taxon>
        <taxon>Odoribacteraceae</taxon>
        <taxon>Odoribacter</taxon>
    </lineage>
</organism>
<evidence type="ECO:0000256" key="4">
    <source>
        <dbReference type="ARBA" id="ARBA00022490"/>
    </source>
</evidence>
<evidence type="ECO:0000313" key="8">
    <source>
        <dbReference type="EMBL" id="HIX03427.1"/>
    </source>
</evidence>
<dbReference type="PANTHER" id="PTHR33602">
    <property type="entry name" value="REGULATORY PROTEIN RECX FAMILY PROTEIN"/>
    <property type="match status" value="1"/>
</dbReference>
<proteinExistence type="inferred from homology"/>
<dbReference type="InterPro" id="IPR053925">
    <property type="entry name" value="RecX_HTH_3rd"/>
</dbReference>
<keyword evidence="4 5" id="KW-0963">Cytoplasm</keyword>
<evidence type="ECO:0000313" key="9">
    <source>
        <dbReference type="Proteomes" id="UP000824202"/>
    </source>
</evidence>
<feature type="domain" description="RecX third three-helical" evidence="7">
    <location>
        <begin position="111"/>
        <end position="156"/>
    </location>
</feature>
<dbReference type="AlphaFoldDB" id="A0A9D1UZS9"/>
<dbReference type="Pfam" id="PF02631">
    <property type="entry name" value="RecX_HTH2"/>
    <property type="match status" value="1"/>
</dbReference>
<dbReference type="InterPro" id="IPR003783">
    <property type="entry name" value="Regulatory_RecX"/>
</dbReference>
<evidence type="ECO:0000256" key="3">
    <source>
        <dbReference type="ARBA" id="ARBA00018111"/>
    </source>
</evidence>
<dbReference type="HAMAP" id="MF_01114">
    <property type="entry name" value="RecX"/>
    <property type="match status" value="1"/>
</dbReference>
<dbReference type="InterPro" id="IPR036388">
    <property type="entry name" value="WH-like_DNA-bd_sf"/>
</dbReference>
<evidence type="ECO:0000256" key="1">
    <source>
        <dbReference type="ARBA" id="ARBA00004496"/>
    </source>
</evidence>
<feature type="domain" description="RecX second three-helical" evidence="6">
    <location>
        <begin position="62"/>
        <end position="103"/>
    </location>
</feature>
<sequence>MKKQAPRTTEQRTAAALKSLADKCSRKEYCTADIRQKLEYWELPEVENAKIMQFLQEHHFIDDSRYARNYAEDKFRFNHWGKQKIALMLRQKGISPDDITEALQAIPEDNYAESCLAVLLQKQRTLDETDPYKRKAKLIRFALGKGFDFDTVQKCIDRLPEHDT</sequence>
<name>A0A9D1UZS9_9BACT</name>
<comment type="subcellular location">
    <subcellularLocation>
        <location evidence="1 5">Cytoplasm</location>
    </subcellularLocation>
</comment>
<dbReference type="EMBL" id="DXFT01000094">
    <property type="protein sequence ID" value="HIX03427.1"/>
    <property type="molecule type" value="Genomic_DNA"/>
</dbReference>
<dbReference type="InterPro" id="IPR053924">
    <property type="entry name" value="RecX_HTH_2nd"/>
</dbReference>